<keyword evidence="3" id="KW-0547">Nucleotide-binding</keyword>
<reference evidence="6 7" key="1">
    <citation type="submission" date="2015-11" db="EMBL/GenBank/DDBJ databases">
        <title>Description and complete genome sequence of a novel strain predominating in hypersaline microbial mats and representing a new family of the Bacteriodetes phylum.</title>
        <authorList>
            <person name="Spring S."/>
            <person name="Bunk B."/>
            <person name="Sproer C."/>
            <person name="Klenk H.-P."/>
        </authorList>
    </citation>
    <scope>NUCLEOTIDE SEQUENCE [LARGE SCALE GENOMIC DNA]</scope>
    <source>
        <strain evidence="6 7">L21-Spi-D4</strain>
    </source>
</reference>
<comment type="similarity">
    <text evidence="1 3">Belongs to the 5'-nucleotidase family.</text>
</comment>
<dbReference type="PRINTS" id="PR01607">
    <property type="entry name" value="APYRASEFAMLY"/>
</dbReference>
<dbReference type="PANTHER" id="PTHR11575:SF6">
    <property type="entry name" value="2',3'-CYCLIC-NUCLEOTIDE 2'-PHOSPHODIESTERASE_3'-NUCLEOTIDASE"/>
    <property type="match status" value="1"/>
</dbReference>
<dbReference type="InterPro" id="IPR004843">
    <property type="entry name" value="Calcineurin-like_PHP"/>
</dbReference>
<dbReference type="SUPFAM" id="SSF55816">
    <property type="entry name" value="5'-nucleotidase (syn. UDP-sugar hydrolase), C-terminal domain"/>
    <property type="match status" value="1"/>
</dbReference>
<keyword evidence="7" id="KW-1185">Reference proteome</keyword>
<evidence type="ECO:0000259" key="5">
    <source>
        <dbReference type="Pfam" id="PF02872"/>
    </source>
</evidence>
<dbReference type="GO" id="GO:0016788">
    <property type="term" value="F:hydrolase activity, acting on ester bonds"/>
    <property type="evidence" value="ECO:0007669"/>
    <property type="project" value="InterPro"/>
</dbReference>
<evidence type="ECO:0000256" key="2">
    <source>
        <dbReference type="ARBA" id="ARBA00022729"/>
    </source>
</evidence>
<dbReference type="InterPro" id="IPR036907">
    <property type="entry name" value="5'-Nucleotdase_C_sf"/>
</dbReference>
<gene>
    <name evidence="6" type="primary">yfkN_1</name>
    <name evidence="6" type="ORF">L21SP5_00910</name>
</gene>
<evidence type="ECO:0000313" key="7">
    <source>
        <dbReference type="Proteomes" id="UP000064893"/>
    </source>
</evidence>
<dbReference type="GO" id="GO:0030288">
    <property type="term" value="C:outer membrane-bounded periplasmic space"/>
    <property type="evidence" value="ECO:0007669"/>
    <property type="project" value="TreeGrafter"/>
</dbReference>
<dbReference type="EMBL" id="CP013118">
    <property type="protein sequence ID" value="ALO14578.1"/>
    <property type="molecule type" value="Genomic_DNA"/>
</dbReference>
<dbReference type="Gene3D" id="3.90.780.10">
    <property type="entry name" value="5'-Nucleotidase, C-terminal domain"/>
    <property type="match status" value="1"/>
</dbReference>
<dbReference type="SUPFAM" id="SSF56300">
    <property type="entry name" value="Metallo-dependent phosphatases"/>
    <property type="match status" value="1"/>
</dbReference>
<dbReference type="RefSeq" id="WP_057952113.1">
    <property type="nucleotide sequence ID" value="NZ_CP013118.1"/>
</dbReference>
<evidence type="ECO:0000259" key="4">
    <source>
        <dbReference type="Pfam" id="PF00149"/>
    </source>
</evidence>
<name>A0A0S2HX33_9BACT</name>
<protein>
    <submittedName>
        <fullName evidence="6">Trifunctional nucleotide phosphoesterase protein YfkN</fullName>
    </submittedName>
</protein>
<evidence type="ECO:0000256" key="1">
    <source>
        <dbReference type="ARBA" id="ARBA00006654"/>
    </source>
</evidence>
<dbReference type="InterPro" id="IPR006146">
    <property type="entry name" value="5'-Nucleotdase_CS"/>
</dbReference>
<dbReference type="OrthoDB" id="9775118at2"/>
<organism evidence="6 7">
    <name type="scientific">Salinivirga cyanobacteriivorans</name>
    <dbReference type="NCBI Taxonomy" id="1307839"/>
    <lineage>
        <taxon>Bacteria</taxon>
        <taxon>Pseudomonadati</taxon>
        <taxon>Bacteroidota</taxon>
        <taxon>Bacteroidia</taxon>
        <taxon>Bacteroidales</taxon>
        <taxon>Salinivirgaceae</taxon>
        <taxon>Salinivirga</taxon>
    </lineage>
</organism>
<dbReference type="KEGG" id="blq:L21SP5_00910"/>
<dbReference type="InterPro" id="IPR029052">
    <property type="entry name" value="Metallo-depent_PP-like"/>
</dbReference>
<keyword evidence="2" id="KW-0732">Signal</keyword>
<dbReference type="STRING" id="1307839.L21SP5_00910"/>
<dbReference type="AlphaFoldDB" id="A0A0S2HX33"/>
<feature type="domain" description="Calcineurin-like phosphoesterase" evidence="4">
    <location>
        <begin position="27"/>
        <end position="255"/>
    </location>
</feature>
<dbReference type="Gene3D" id="3.60.21.10">
    <property type="match status" value="1"/>
</dbReference>
<dbReference type="Pfam" id="PF00149">
    <property type="entry name" value="Metallophos"/>
    <property type="match status" value="1"/>
</dbReference>
<dbReference type="PANTHER" id="PTHR11575">
    <property type="entry name" value="5'-NUCLEOTIDASE-RELATED"/>
    <property type="match status" value="1"/>
</dbReference>
<dbReference type="PROSITE" id="PS00785">
    <property type="entry name" value="5_NUCLEOTIDASE_1"/>
    <property type="match status" value="1"/>
</dbReference>
<dbReference type="GO" id="GO:0046872">
    <property type="term" value="F:metal ion binding"/>
    <property type="evidence" value="ECO:0007669"/>
    <property type="project" value="InterPro"/>
</dbReference>
<dbReference type="InterPro" id="IPR008334">
    <property type="entry name" value="5'-Nucleotdase_C"/>
</dbReference>
<dbReference type="PATRIC" id="fig|1307839.3.peg.962"/>
<feature type="domain" description="5'-Nucleotidase C-terminal" evidence="5">
    <location>
        <begin position="347"/>
        <end position="499"/>
    </location>
</feature>
<sequence>MKHSLFATIILTLFFYSCTSEKVKIQIIETTDVHGRFFNYDFATDTQKNGSMGQVAQYIKQQRQQNGEILLLDNGDILQGTPTAYYSNFVDTVHKNIMVRILGDLHYDAATVGNHDIETGPKVYNKVKEELSFPWLGANIIDIKTGKPAFRPYTIVEKKGVKIAILGILTPGIPNWLPHKLYKGLEFADMVETAEKWMPEIKKNQPDIIIGLFHAGLNPAYGGFKKGAYKNPNATLRVAKEVPGFDIVFAGHDHRRTIKKVVNTENDTVTVINGGSHAKWIGSAELVYDNKNKRIESITPQIVDLSQYKTDKSYESKYGTYLDSVKNYFKEPVGWLGTELCPQEALFGPSAFMQFIHQVQLSATNARVSLSAPLQIYTCIDTGTIYRSDIFALYRYENYLAEMNMTAGEIDRFLEHGVSSWFNTMQNKSDNLLNYNEEGHLDAPYYNFSSALGVHYKVDVTQKPGNRVTITQVDGKIDFKTEDTVRVALNSYRMVGGGGHMPDGTGIDLETLKERNVLLSEVPIKNIMMKYFNNHDSVWINTEINWHLTPEKWTKQARQKEIQNF</sequence>
<evidence type="ECO:0000256" key="3">
    <source>
        <dbReference type="RuleBase" id="RU362119"/>
    </source>
</evidence>
<dbReference type="GO" id="GO:0000166">
    <property type="term" value="F:nucleotide binding"/>
    <property type="evidence" value="ECO:0007669"/>
    <property type="project" value="UniProtKB-KW"/>
</dbReference>
<proteinExistence type="inferred from homology"/>
<dbReference type="GO" id="GO:0009166">
    <property type="term" value="P:nucleotide catabolic process"/>
    <property type="evidence" value="ECO:0007669"/>
    <property type="project" value="InterPro"/>
</dbReference>
<keyword evidence="3" id="KW-0378">Hydrolase</keyword>
<accession>A0A0S2HX33</accession>
<dbReference type="InterPro" id="IPR006179">
    <property type="entry name" value="5_nucleotidase/apyrase"/>
</dbReference>
<evidence type="ECO:0000313" key="6">
    <source>
        <dbReference type="EMBL" id="ALO14578.1"/>
    </source>
</evidence>
<dbReference type="PROSITE" id="PS51257">
    <property type="entry name" value="PROKAR_LIPOPROTEIN"/>
    <property type="match status" value="1"/>
</dbReference>
<dbReference type="Proteomes" id="UP000064893">
    <property type="component" value="Chromosome"/>
</dbReference>
<dbReference type="Pfam" id="PF02872">
    <property type="entry name" value="5_nucleotid_C"/>
    <property type="match status" value="1"/>
</dbReference>